<reference evidence="3" key="1">
    <citation type="submission" date="2008-12" db="EMBL/GenBank/DDBJ databases">
        <title>Annotation of Streptomyces ghanaensis ATCC 14672.</title>
        <authorList>
            <consortium name="The Broad Institute Genome Sequencing Platform"/>
            <consortium name="Broad Institute Microbial Sequencing Center"/>
            <person name="Fischbach M."/>
            <person name="Ward D."/>
            <person name="Young S."/>
            <person name="Kodira C.D."/>
            <person name="Zeng Q."/>
            <person name="Koehrsen M."/>
            <person name="Godfrey P."/>
            <person name="Alvarado L."/>
            <person name="Berlin A.M."/>
            <person name="Borenstein D."/>
            <person name="Chen Z."/>
            <person name="Engels R."/>
            <person name="Freedman E."/>
            <person name="Gellesch M."/>
            <person name="Goldberg J."/>
            <person name="Griggs A."/>
            <person name="Gujja S."/>
            <person name="Heiman D.I."/>
            <person name="Hepburn T.A."/>
            <person name="Howarth C."/>
            <person name="Jen D."/>
            <person name="Larson L."/>
            <person name="Lewis B."/>
            <person name="Mehta T."/>
            <person name="Park D."/>
            <person name="Pearson M."/>
            <person name="Roberts A."/>
            <person name="Saif S."/>
            <person name="Shea T.D."/>
            <person name="Shenoy N."/>
            <person name="Sisk P."/>
            <person name="Stolte C."/>
            <person name="Sykes S.N."/>
            <person name="Walk T."/>
            <person name="White J."/>
            <person name="Yandava C."/>
            <person name="Straight P."/>
            <person name="Clardy J."/>
            <person name="Hung D."/>
            <person name="Kolter R."/>
            <person name="Mekalanos J."/>
            <person name="Walker S."/>
            <person name="Walsh C.T."/>
            <person name="Wieland B.L.C."/>
            <person name="Ilzarbe M."/>
            <person name="Galagan J."/>
            <person name="Nusbaum C."/>
            <person name="Birren B."/>
        </authorList>
    </citation>
    <scope>NUCLEOTIDE SEQUENCE [LARGE SCALE GENOMIC DNA]</scope>
    <source>
        <strain evidence="3">ATCC 14672 / DSM 40746 / JCM 4963 / KCTC 9882 / NRRL B-12104 / FH 1290</strain>
    </source>
</reference>
<sequence length="67" mass="7653">MHVSFYDVSFSYEPSGHRKPFLWVRSHSLYRALPTKGAPPQCLRPDLRTGRDPPAARLPARDGTMTR</sequence>
<organism evidence="2 3">
    <name type="scientific">Streptomyces viridosporus (strain ATCC 14672 / DSM 40746 / JCM 4963 / KCTC 9882 / NRRL B-12104 / FH 1290)</name>
    <name type="common">Streptomyces ghanaensis</name>
    <dbReference type="NCBI Taxonomy" id="566461"/>
    <lineage>
        <taxon>Bacteria</taxon>
        <taxon>Bacillati</taxon>
        <taxon>Actinomycetota</taxon>
        <taxon>Actinomycetes</taxon>
        <taxon>Kitasatosporales</taxon>
        <taxon>Streptomycetaceae</taxon>
        <taxon>Streptomyces</taxon>
    </lineage>
</organism>
<protein>
    <submittedName>
        <fullName evidence="2">Predicted protein</fullName>
    </submittedName>
</protein>
<accession>D5ZR68</accession>
<proteinExistence type="predicted"/>
<name>D5ZR68_STRV1</name>
<dbReference type="Proteomes" id="UP000003824">
    <property type="component" value="Unassembled WGS sequence"/>
</dbReference>
<gene>
    <name evidence="2" type="ORF">SSFG_03702</name>
</gene>
<evidence type="ECO:0000313" key="2">
    <source>
        <dbReference type="EMBL" id="EFE68459.2"/>
    </source>
</evidence>
<dbReference type="AlphaFoldDB" id="D5ZR68"/>
<evidence type="ECO:0000256" key="1">
    <source>
        <dbReference type="SAM" id="MobiDB-lite"/>
    </source>
</evidence>
<evidence type="ECO:0000313" key="3">
    <source>
        <dbReference type="Proteomes" id="UP000003824"/>
    </source>
</evidence>
<dbReference type="EMBL" id="DS999641">
    <property type="protein sequence ID" value="EFE68459.2"/>
    <property type="molecule type" value="Genomic_DNA"/>
</dbReference>
<feature type="region of interest" description="Disordered" evidence="1">
    <location>
        <begin position="35"/>
        <end position="67"/>
    </location>
</feature>